<keyword evidence="1" id="KW-0732">Signal</keyword>
<feature type="signal peptide" evidence="1">
    <location>
        <begin position="1"/>
        <end position="18"/>
    </location>
</feature>
<reference evidence="2 3" key="2">
    <citation type="submission" date="2018-10" db="EMBL/GenBank/DDBJ databases">
        <authorList>
            <consortium name="Pathogen Informatics"/>
        </authorList>
    </citation>
    <scope>NUCLEOTIDE SEQUENCE [LARGE SCALE GENOMIC DNA]</scope>
</reference>
<proteinExistence type="predicted"/>
<keyword evidence="3" id="KW-1185">Reference proteome</keyword>
<dbReference type="STRING" id="51028.A0A0N4VKZ1"/>
<dbReference type="WBParaSite" id="EVEC_0001153801-mRNA-1">
    <property type="protein sequence ID" value="EVEC_0001153801-mRNA-1"/>
    <property type="gene ID" value="EVEC_0001153801"/>
</dbReference>
<organism evidence="4">
    <name type="scientific">Enterobius vermicularis</name>
    <name type="common">Human pinworm</name>
    <dbReference type="NCBI Taxonomy" id="51028"/>
    <lineage>
        <taxon>Eukaryota</taxon>
        <taxon>Metazoa</taxon>
        <taxon>Ecdysozoa</taxon>
        <taxon>Nematoda</taxon>
        <taxon>Chromadorea</taxon>
        <taxon>Rhabditida</taxon>
        <taxon>Spirurina</taxon>
        <taxon>Oxyuridomorpha</taxon>
        <taxon>Oxyuroidea</taxon>
        <taxon>Oxyuridae</taxon>
        <taxon>Enterobius</taxon>
    </lineage>
</organism>
<dbReference type="Pfam" id="PF02450">
    <property type="entry name" value="LCAT"/>
    <property type="match status" value="1"/>
</dbReference>
<dbReference type="EMBL" id="UXUI01011252">
    <property type="protein sequence ID" value="VDD96086.1"/>
    <property type="molecule type" value="Genomic_DNA"/>
</dbReference>
<dbReference type="Gene3D" id="3.40.50.1820">
    <property type="entry name" value="alpha/beta hydrolase"/>
    <property type="match status" value="1"/>
</dbReference>
<sequence>MIICRFMLLVNSFGVLFSVPGDGGSRIEANLTGKPYVVHYTCSKKTKNYFDLWLNLECFIPIALDCWADNMRLVFNLTDGSTSNMPGVDIRIPGFGSTESIEWLDKSKTSIGRYFTDIVKALVSLGYRRGKDIVGAPFDWRKAPNELTNYYEALRKLIERTYRYNGNKRVVVIGHSMGNPVLFYLNRTLAWKDKFIHSHISISGAWGGSMQIFRLFASGYNMNLYRVILPPSKLRDMQRSFTSSAFLFPSYNVWNKSEVIGGSVFKNYTLGNVEEFFHDINYTNGYKQYQLTGFLLGNLDPPKVTVHCIYGYDVDTPERFFWAKGYFPDYQPSTIYGDGDGTVNRRSLEACAKWMGNNGDKNVTLYPIQGADHMGIMENSQAIDIIKKVVFDLVA</sequence>
<evidence type="ECO:0000313" key="2">
    <source>
        <dbReference type="EMBL" id="VDD96086.1"/>
    </source>
</evidence>
<name>A0A0N4VKZ1_ENTVE</name>
<evidence type="ECO:0000313" key="3">
    <source>
        <dbReference type="Proteomes" id="UP000274131"/>
    </source>
</evidence>
<evidence type="ECO:0000313" key="4">
    <source>
        <dbReference type="WBParaSite" id="EVEC_0001153801-mRNA-1"/>
    </source>
</evidence>
<dbReference type="InterPro" id="IPR029058">
    <property type="entry name" value="AB_hydrolase_fold"/>
</dbReference>
<dbReference type="Proteomes" id="UP000274131">
    <property type="component" value="Unassembled WGS sequence"/>
</dbReference>
<evidence type="ECO:0000256" key="1">
    <source>
        <dbReference type="SAM" id="SignalP"/>
    </source>
</evidence>
<reference evidence="4" key="1">
    <citation type="submission" date="2017-02" db="UniProtKB">
        <authorList>
            <consortium name="WormBaseParasite"/>
        </authorList>
    </citation>
    <scope>IDENTIFICATION</scope>
</reference>
<dbReference type="GO" id="GO:0006629">
    <property type="term" value="P:lipid metabolic process"/>
    <property type="evidence" value="ECO:0007669"/>
    <property type="project" value="InterPro"/>
</dbReference>
<dbReference type="InterPro" id="IPR003386">
    <property type="entry name" value="LACT/PDAT_acylTrfase"/>
</dbReference>
<feature type="chain" id="PRO_5043123033" evidence="1">
    <location>
        <begin position="19"/>
        <end position="395"/>
    </location>
</feature>
<dbReference type="SUPFAM" id="SSF53474">
    <property type="entry name" value="alpha/beta-Hydrolases"/>
    <property type="match status" value="1"/>
</dbReference>
<dbReference type="GO" id="GO:0008374">
    <property type="term" value="F:O-acyltransferase activity"/>
    <property type="evidence" value="ECO:0007669"/>
    <property type="project" value="InterPro"/>
</dbReference>
<gene>
    <name evidence="2" type="ORF">EVEC_LOCUS10837</name>
</gene>
<dbReference type="AlphaFoldDB" id="A0A0N4VKZ1"/>
<accession>A0A0N4VKZ1</accession>
<protein>
    <submittedName>
        <fullName evidence="4">Group XV phospholipase A2</fullName>
    </submittedName>
</protein>
<dbReference type="PANTHER" id="PTHR11440">
    <property type="entry name" value="LECITHIN-CHOLESTEROL ACYLTRANSFERASE-RELATED"/>
    <property type="match status" value="1"/>
</dbReference>
<dbReference type="OrthoDB" id="190846at2759"/>